<evidence type="ECO:0000313" key="3">
    <source>
        <dbReference type="EMBL" id="TDD78939.1"/>
    </source>
</evidence>
<feature type="compositionally biased region" description="Basic and acidic residues" evidence="1">
    <location>
        <begin position="10"/>
        <end position="26"/>
    </location>
</feature>
<evidence type="ECO:0008006" key="5">
    <source>
        <dbReference type="Google" id="ProtNLM"/>
    </source>
</evidence>
<feature type="region of interest" description="Disordered" evidence="1">
    <location>
        <begin position="1"/>
        <end position="39"/>
    </location>
</feature>
<name>A0A4R5B2L0_9ACTN</name>
<accession>A0A4R5B2L0</accession>
<protein>
    <recommendedName>
        <fullName evidence="5">CU044_5270 family protein</fullName>
    </recommendedName>
</protein>
<evidence type="ECO:0000313" key="4">
    <source>
        <dbReference type="Proteomes" id="UP000295578"/>
    </source>
</evidence>
<feature type="transmembrane region" description="Helical" evidence="2">
    <location>
        <begin position="42"/>
        <end position="61"/>
    </location>
</feature>
<dbReference type="EMBL" id="SMKY01000124">
    <property type="protein sequence ID" value="TDD78939.1"/>
    <property type="molecule type" value="Genomic_DNA"/>
</dbReference>
<evidence type="ECO:0000256" key="2">
    <source>
        <dbReference type="SAM" id="Phobius"/>
    </source>
</evidence>
<keyword evidence="2" id="KW-0472">Membrane</keyword>
<keyword evidence="4" id="KW-1185">Reference proteome</keyword>
<dbReference type="NCBIfam" id="NF038083">
    <property type="entry name" value="CU044_5270_fam"/>
    <property type="match status" value="1"/>
</dbReference>
<organism evidence="3 4">
    <name type="scientific">Actinomadura darangshiensis</name>
    <dbReference type="NCBI Taxonomy" id="705336"/>
    <lineage>
        <taxon>Bacteria</taxon>
        <taxon>Bacillati</taxon>
        <taxon>Actinomycetota</taxon>
        <taxon>Actinomycetes</taxon>
        <taxon>Streptosporangiales</taxon>
        <taxon>Thermomonosporaceae</taxon>
        <taxon>Actinomadura</taxon>
    </lineage>
</organism>
<dbReference type="AlphaFoldDB" id="A0A4R5B2L0"/>
<proteinExistence type="predicted"/>
<keyword evidence="2" id="KW-1133">Transmembrane helix</keyword>
<comment type="caution">
    <text evidence="3">The sequence shown here is derived from an EMBL/GenBank/DDBJ whole genome shotgun (WGS) entry which is preliminary data.</text>
</comment>
<sequence>MDDLQMLAEALHKPDPSREAVDEGRHRLQNAMRRPSRRRRTAWTAAGLGLAGAAAATAVVVTTSGSGGPTGTPNGPPSPMSARQVLLVAAESAARAPEGKGTYWHVEYVRNGPGAEGRSRESWESWTTRTGRTWTSSAKAGGRLLKGSSGLSLGGLPVTFKQVENLPAEPAALKKWIAKGWQGSDVRTSAGKLTAADRREFGLYSLVSLVTDVPAAPGVRAAAFRAIATYPGVRSLGEVDGGQGLEFGSEPQRLVVDPATGRVRNTNFYVPQSGGTVWIQPPATMTITASWTDTKPA</sequence>
<gene>
    <name evidence="3" type="ORF">E1293_24805</name>
</gene>
<keyword evidence="2" id="KW-0812">Transmembrane</keyword>
<evidence type="ECO:0000256" key="1">
    <source>
        <dbReference type="SAM" id="MobiDB-lite"/>
    </source>
</evidence>
<dbReference type="Proteomes" id="UP000295578">
    <property type="component" value="Unassembled WGS sequence"/>
</dbReference>
<reference evidence="3 4" key="1">
    <citation type="submission" date="2019-03" db="EMBL/GenBank/DDBJ databases">
        <title>Draft genome sequences of novel Actinobacteria.</title>
        <authorList>
            <person name="Sahin N."/>
            <person name="Ay H."/>
            <person name="Saygin H."/>
        </authorList>
    </citation>
    <scope>NUCLEOTIDE SEQUENCE [LARGE SCALE GENOMIC DNA]</scope>
    <source>
        <strain evidence="3 4">DSM 45941</strain>
    </source>
</reference>
<dbReference type="RefSeq" id="WP_132199853.1">
    <property type="nucleotide sequence ID" value="NZ_SMKY01000124.1"/>
</dbReference>
<dbReference type="OrthoDB" id="3532098at2"/>
<dbReference type="InterPro" id="IPR047789">
    <property type="entry name" value="CU044_5270-like"/>
</dbReference>